<proteinExistence type="predicted"/>
<comment type="caution">
    <text evidence="2">The sequence shown here is derived from an EMBL/GenBank/DDBJ whole genome shotgun (WGS) entry which is preliminary data.</text>
</comment>
<dbReference type="Proteomes" id="UP000663828">
    <property type="component" value="Unassembled WGS sequence"/>
</dbReference>
<organism evidence="2 3">
    <name type="scientific">Adineta ricciae</name>
    <name type="common">Rotifer</name>
    <dbReference type="NCBI Taxonomy" id="249248"/>
    <lineage>
        <taxon>Eukaryota</taxon>
        <taxon>Metazoa</taxon>
        <taxon>Spiralia</taxon>
        <taxon>Gnathifera</taxon>
        <taxon>Rotifera</taxon>
        <taxon>Eurotatoria</taxon>
        <taxon>Bdelloidea</taxon>
        <taxon>Adinetida</taxon>
        <taxon>Adinetidae</taxon>
        <taxon>Adineta</taxon>
    </lineage>
</organism>
<evidence type="ECO:0000313" key="1">
    <source>
        <dbReference type="EMBL" id="CAF1249464.1"/>
    </source>
</evidence>
<keyword evidence="3" id="KW-1185">Reference proteome</keyword>
<dbReference type="Proteomes" id="UP000663852">
    <property type="component" value="Unassembled WGS sequence"/>
</dbReference>
<dbReference type="AlphaFoldDB" id="A0A815ACK6"/>
<sequence>MDRSDKTIEDSTFYQNAQGHSYNQVTSPTASIYTTNINMTLTSTPSITTTDDATNRHSLQSKSMSFQVHTSSREWLPVATSTPLVAVSSATMHSLEDEENELFDKIRLLVRDFTQRPNRQYPLTRIIKWTVDELPKVEHVVVVVINRPTIVL</sequence>
<name>A0A815ACK6_ADIRI</name>
<protein>
    <submittedName>
        <fullName evidence="2">Uncharacterized protein</fullName>
    </submittedName>
</protein>
<gene>
    <name evidence="1" type="ORF">EDS130_LOCUS27892</name>
    <name evidence="2" type="ORF">XAT740_LOCUS26501</name>
</gene>
<evidence type="ECO:0000313" key="2">
    <source>
        <dbReference type="EMBL" id="CAF1255673.1"/>
    </source>
</evidence>
<evidence type="ECO:0000313" key="3">
    <source>
        <dbReference type="Proteomes" id="UP000663828"/>
    </source>
</evidence>
<reference evidence="2" key="1">
    <citation type="submission" date="2021-02" db="EMBL/GenBank/DDBJ databases">
        <authorList>
            <person name="Nowell W R."/>
        </authorList>
    </citation>
    <scope>NUCLEOTIDE SEQUENCE</scope>
</reference>
<accession>A0A815ACK6</accession>
<dbReference type="EMBL" id="CAJNOJ010000179">
    <property type="protein sequence ID" value="CAF1249464.1"/>
    <property type="molecule type" value="Genomic_DNA"/>
</dbReference>
<dbReference type="EMBL" id="CAJNOR010002157">
    <property type="protein sequence ID" value="CAF1255673.1"/>
    <property type="molecule type" value="Genomic_DNA"/>
</dbReference>